<keyword evidence="2 3" id="KW-0802">TPR repeat</keyword>
<keyword evidence="1" id="KW-0677">Repeat</keyword>
<dbReference type="PANTHER" id="PTHR45586:SF1">
    <property type="entry name" value="LIPOPOLYSACCHARIDE ASSEMBLY PROTEIN B"/>
    <property type="match status" value="1"/>
</dbReference>
<evidence type="ECO:0000313" key="6">
    <source>
        <dbReference type="Proteomes" id="UP000651668"/>
    </source>
</evidence>
<feature type="repeat" description="TPR" evidence="3">
    <location>
        <begin position="161"/>
        <end position="194"/>
    </location>
</feature>
<proteinExistence type="predicted"/>
<evidence type="ECO:0008006" key="7">
    <source>
        <dbReference type="Google" id="ProtNLM"/>
    </source>
</evidence>
<accession>A0A916XCN5</accession>
<feature type="chain" id="PRO_5036895931" description="Tetratricopeptide repeat-containing protein" evidence="4">
    <location>
        <begin position="22"/>
        <end position="567"/>
    </location>
</feature>
<dbReference type="EMBL" id="BMIL01000005">
    <property type="protein sequence ID" value="GGC63777.1"/>
    <property type="molecule type" value="Genomic_DNA"/>
</dbReference>
<reference evidence="5" key="1">
    <citation type="journal article" date="2014" name="Int. J. Syst. Evol. Microbiol.">
        <title>Complete genome sequence of Corynebacterium casei LMG S-19264T (=DSM 44701T), isolated from a smear-ripened cheese.</title>
        <authorList>
            <consortium name="US DOE Joint Genome Institute (JGI-PGF)"/>
            <person name="Walter F."/>
            <person name="Albersmeier A."/>
            <person name="Kalinowski J."/>
            <person name="Ruckert C."/>
        </authorList>
    </citation>
    <scope>NUCLEOTIDE SEQUENCE</scope>
    <source>
        <strain evidence="5">CGMCC 1.15343</strain>
    </source>
</reference>
<dbReference type="PANTHER" id="PTHR45586">
    <property type="entry name" value="TPR REPEAT-CONTAINING PROTEIN PA4667"/>
    <property type="match status" value="1"/>
</dbReference>
<dbReference type="Gene3D" id="1.25.40.10">
    <property type="entry name" value="Tetratricopeptide repeat domain"/>
    <property type="match status" value="3"/>
</dbReference>
<dbReference type="PROSITE" id="PS50005">
    <property type="entry name" value="TPR"/>
    <property type="match status" value="1"/>
</dbReference>
<dbReference type="Proteomes" id="UP000651668">
    <property type="component" value="Unassembled WGS sequence"/>
</dbReference>
<dbReference type="AlphaFoldDB" id="A0A916XCN5"/>
<protein>
    <recommendedName>
        <fullName evidence="7">Tetratricopeptide repeat-containing protein</fullName>
    </recommendedName>
</protein>
<dbReference type="SMART" id="SM00028">
    <property type="entry name" value="TPR"/>
    <property type="match status" value="5"/>
</dbReference>
<evidence type="ECO:0000313" key="5">
    <source>
        <dbReference type="EMBL" id="GGC63777.1"/>
    </source>
</evidence>
<dbReference type="SUPFAM" id="SSF48452">
    <property type="entry name" value="TPR-like"/>
    <property type="match status" value="1"/>
</dbReference>
<keyword evidence="4" id="KW-0732">Signal</keyword>
<feature type="signal peptide" evidence="4">
    <location>
        <begin position="1"/>
        <end position="21"/>
    </location>
</feature>
<evidence type="ECO:0000256" key="1">
    <source>
        <dbReference type="ARBA" id="ARBA00022737"/>
    </source>
</evidence>
<comment type="caution">
    <text evidence="5">The sequence shown here is derived from an EMBL/GenBank/DDBJ whole genome shotgun (WGS) entry which is preliminary data.</text>
</comment>
<dbReference type="InterPro" id="IPR019734">
    <property type="entry name" value="TPR_rpt"/>
</dbReference>
<evidence type="ECO:0000256" key="4">
    <source>
        <dbReference type="SAM" id="SignalP"/>
    </source>
</evidence>
<dbReference type="Pfam" id="PF14559">
    <property type="entry name" value="TPR_19"/>
    <property type="match status" value="2"/>
</dbReference>
<evidence type="ECO:0000256" key="2">
    <source>
        <dbReference type="ARBA" id="ARBA00022803"/>
    </source>
</evidence>
<evidence type="ECO:0000256" key="3">
    <source>
        <dbReference type="PROSITE-ProRule" id="PRU00339"/>
    </source>
</evidence>
<dbReference type="InterPro" id="IPR011990">
    <property type="entry name" value="TPR-like_helical_dom_sf"/>
</dbReference>
<keyword evidence="6" id="KW-1185">Reference proteome</keyword>
<dbReference type="InterPro" id="IPR051012">
    <property type="entry name" value="CellSynth/LPSAsmb/PSIAsmb"/>
</dbReference>
<gene>
    <name evidence="5" type="ORF">GCM10011387_16800</name>
</gene>
<reference evidence="5" key="2">
    <citation type="submission" date="2020-09" db="EMBL/GenBank/DDBJ databases">
        <authorList>
            <person name="Sun Q."/>
            <person name="Zhou Y."/>
        </authorList>
    </citation>
    <scope>NUCLEOTIDE SEQUENCE</scope>
    <source>
        <strain evidence="5">CGMCC 1.15343</strain>
    </source>
</reference>
<name>A0A916XCN5_9SPHI</name>
<sequence>MIIIKYMSIFGLLTLSLGVAAQGLDNAQQAISAEQYQSAKAILKAKIRLQPKAGENYYHLGKVYILTGHPDSAKTVFTQGIRFDAKQPLNYVGIGKLNLQTENTLAAKVNFDKAVSLSGRRKYEAQLTIGNAYLQATKPDFSAALPFLQQADALDKSDKDARIFLALGDYHGLQGQTAKALEQYRKAAQIDSTLMQVGLHVAEMHLKAGQYVEAEAALQDLLKKDANYAPAYRLHSEMYQQQYLSGNKQTDIASGAIASYRRYLELTGADPALKLNFAQLLYTLGDFSTIETELASLTTVDPASTNGLMITRLRGYAAYENGNYPAALQHMNSLLERTADKTKITADDYTYLSLIQQKLKLTDVALESSTKAIKLDSSKTSAIEAIGKDYYNARNWAQAISTYELLRSLGGKPADIGEVGMYHGTALFFRYVEAFNKQENPPGNWLLQANASFNQVLQAVPSRFEAYLWSGRALSLLEDRLFPKGAMVKPYQAYIEGVERSGQAQSAATKRNLVEAGNAIATFAVSKGDRDMARTYWGKVLQLEPQDVTAVSGMKALNGGSRSSRNR</sequence>
<organism evidence="5 6">
    <name type="scientific">Pedobacter quisquiliarum</name>
    <dbReference type="NCBI Taxonomy" id="1834438"/>
    <lineage>
        <taxon>Bacteria</taxon>
        <taxon>Pseudomonadati</taxon>
        <taxon>Bacteroidota</taxon>
        <taxon>Sphingobacteriia</taxon>
        <taxon>Sphingobacteriales</taxon>
        <taxon>Sphingobacteriaceae</taxon>
        <taxon>Pedobacter</taxon>
    </lineage>
</organism>